<comment type="caution">
    <text evidence="1">The sequence shown here is derived from an EMBL/GenBank/DDBJ whole genome shotgun (WGS) entry which is preliminary data.</text>
</comment>
<evidence type="ECO:0000313" key="2">
    <source>
        <dbReference type="Proteomes" id="UP001525379"/>
    </source>
</evidence>
<accession>A0ABT2HYK3</accession>
<gene>
    <name evidence="1" type="ORF">M3D15_08685</name>
</gene>
<name>A0ABT2HYK3_9MICO</name>
<dbReference type="EMBL" id="JALXSQ010000041">
    <property type="protein sequence ID" value="MCT2043399.1"/>
    <property type="molecule type" value="Genomic_DNA"/>
</dbReference>
<dbReference type="RefSeq" id="WP_260104572.1">
    <property type="nucleotide sequence ID" value="NZ_JALXSQ010000041.1"/>
</dbReference>
<proteinExistence type="predicted"/>
<sequence>MSLIAALDELTDLLTTAGIRAHIDPQKVTVPGAWIAVESLVPARLDGSMIARTKVHLIRHNLPTRQVLPLLESDLARALTVITPDGDIETDAHIATESGPLPCFIIPLDIHIERIA</sequence>
<protein>
    <submittedName>
        <fullName evidence="1">Uncharacterized protein</fullName>
    </submittedName>
</protein>
<evidence type="ECO:0000313" key="1">
    <source>
        <dbReference type="EMBL" id="MCT2043399.1"/>
    </source>
</evidence>
<organism evidence="1 2">
    <name type="scientific">Pseudoclavibacter albus</name>
    <dbReference type="NCBI Taxonomy" id="272241"/>
    <lineage>
        <taxon>Bacteria</taxon>
        <taxon>Bacillati</taxon>
        <taxon>Actinomycetota</taxon>
        <taxon>Actinomycetes</taxon>
        <taxon>Micrococcales</taxon>
        <taxon>Microbacteriaceae</taxon>
        <taxon>Pseudoclavibacter</taxon>
    </lineage>
</organism>
<keyword evidence="2" id="KW-1185">Reference proteome</keyword>
<dbReference type="Proteomes" id="UP001525379">
    <property type="component" value="Unassembled WGS sequence"/>
</dbReference>
<reference evidence="1 2" key="1">
    <citation type="submission" date="2022-04" db="EMBL/GenBank/DDBJ databases">
        <title>Human microbiome associated bacterial genomes.</title>
        <authorList>
            <person name="Sandstrom S."/>
            <person name="Salamzade R."/>
            <person name="Kalan L.R."/>
        </authorList>
    </citation>
    <scope>NUCLEOTIDE SEQUENCE [LARGE SCALE GENOMIC DNA]</scope>
    <source>
        <strain evidence="2">p3-SID1799</strain>
    </source>
</reference>